<proteinExistence type="inferred from homology"/>
<dbReference type="Gene3D" id="3.30.390.30">
    <property type="match status" value="1"/>
</dbReference>
<keyword evidence="8" id="KW-1185">Reference proteome</keyword>
<dbReference type="PANTHER" id="PTHR43429">
    <property type="entry name" value="PYRIDINE NUCLEOTIDE-DISULFIDE OXIDOREDUCTASE DOMAIN-CONTAINING"/>
    <property type="match status" value="1"/>
</dbReference>
<dbReference type="SUPFAM" id="SSF51905">
    <property type="entry name" value="FAD/NAD(P)-binding domain"/>
    <property type="match status" value="2"/>
</dbReference>
<dbReference type="Proteomes" id="UP000313645">
    <property type="component" value="Unassembled WGS sequence"/>
</dbReference>
<dbReference type="PRINTS" id="PR00411">
    <property type="entry name" value="PNDRDTASEI"/>
</dbReference>
<evidence type="ECO:0000313" key="7">
    <source>
        <dbReference type="EMBL" id="TBW53791.1"/>
    </source>
</evidence>
<sequence>MAERTLLVVGHGMVAQRLLERLVARADHPYTRIDVLSAEAVPAYNRVLLSSVLAGEASLDAITLQPLDWFHAHRIRLHPNTRVTRLDTAAKQVTAEDGRTFGYDDLVIATGARPSSLSLPGESLEGVVTFRDIRDTEQLLAMSAHYRRAVVIGGGFLGLEAAEGLSQQGMAVTVIHRSPYLLNRQLDATAGELLGEALEARGIHSITGESPRSLVGQRRVRAVELSDETLVSTDLVVLAAGITPNAELAREAGLDCERGICVDHQLCTSRENVYALGECCQLGEHTFGLVEPGYQQAEILAGVLCGDAERFEPGDVATRLKISGIPIFSCGQAQPGPDTESVIWQDHESARYCHLLLRDNRLAGAVLFGETQDGPWYFDQLQQQRDLSAYRQQLAFGAAYCDA</sequence>
<evidence type="ECO:0000256" key="1">
    <source>
        <dbReference type="ARBA" id="ARBA00001974"/>
    </source>
</evidence>
<evidence type="ECO:0000256" key="2">
    <source>
        <dbReference type="ARBA" id="ARBA00006442"/>
    </source>
</evidence>
<comment type="caution">
    <text evidence="7">The sequence shown here is derived from an EMBL/GenBank/DDBJ whole genome shotgun (WGS) entry which is preliminary data.</text>
</comment>
<feature type="domain" description="FAD/NAD(P)-binding" evidence="5">
    <location>
        <begin position="6"/>
        <end position="290"/>
    </location>
</feature>
<accession>A0ABY1ZII8</accession>
<dbReference type="RefSeq" id="WP_131482691.1">
    <property type="nucleotide sequence ID" value="NZ_SJDL01000024.1"/>
</dbReference>
<keyword evidence="4" id="KW-0274">FAD</keyword>
<organism evidence="7 8">
    <name type="scientific">Marinobacter halodurans</name>
    <dbReference type="NCBI Taxonomy" id="2528979"/>
    <lineage>
        <taxon>Bacteria</taxon>
        <taxon>Pseudomonadati</taxon>
        <taxon>Pseudomonadota</taxon>
        <taxon>Gammaproteobacteria</taxon>
        <taxon>Pseudomonadales</taxon>
        <taxon>Marinobacteraceae</taxon>
        <taxon>Marinobacter</taxon>
    </lineage>
</organism>
<dbReference type="PRINTS" id="PR00368">
    <property type="entry name" value="FADPNR"/>
</dbReference>
<protein>
    <submittedName>
        <fullName evidence="7">NAD(P)/FAD-dependent oxidoreductase</fullName>
    </submittedName>
</protein>
<evidence type="ECO:0000259" key="6">
    <source>
        <dbReference type="Pfam" id="PF18267"/>
    </source>
</evidence>
<comment type="similarity">
    <text evidence="2">Belongs to the FAD-dependent oxidoreductase family.</text>
</comment>
<gene>
    <name evidence="7" type="ORF">EZI54_14970</name>
</gene>
<comment type="cofactor">
    <cofactor evidence="1">
        <name>FAD</name>
        <dbReference type="ChEBI" id="CHEBI:57692"/>
    </cofactor>
</comment>
<keyword evidence="3" id="KW-0285">Flavoprotein</keyword>
<reference evidence="7 8" key="1">
    <citation type="submission" date="2019-02" db="EMBL/GenBank/DDBJ databases">
        <title>Marinobacter halodurans sp. nov., a marine bacterium isolated from sea tidal flat.</title>
        <authorList>
            <person name="Yoo Y."/>
            <person name="Lee D.W."/>
            <person name="Kim B.S."/>
            <person name="Kim J.-J."/>
        </authorList>
    </citation>
    <scope>NUCLEOTIDE SEQUENCE [LARGE SCALE GENOMIC DNA]</scope>
    <source>
        <strain evidence="7 8">YJ-S3-2</strain>
    </source>
</reference>
<name>A0ABY1ZII8_9GAMM</name>
<dbReference type="Gene3D" id="3.50.50.60">
    <property type="entry name" value="FAD/NAD(P)-binding domain"/>
    <property type="match status" value="2"/>
</dbReference>
<dbReference type="InterPro" id="IPR050260">
    <property type="entry name" value="FAD-bd_OxRdtase"/>
</dbReference>
<dbReference type="InterPro" id="IPR041575">
    <property type="entry name" value="Rubredoxin_C"/>
</dbReference>
<dbReference type="EMBL" id="SJDL01000024">
    <property type="protein sequence ID" value="TBW53791.1"/>
    <property type="molecule type" value="Genomic_DNA"/>
</dbReference>
<evidence type="ECO:0000256" key="4">
    <source>
        <dbReference type="ARBA" id="ARBA00022827"/>
    </source>
</evidence>
<evidence type="ECO:0000313" key="8">
    <source>
        <dbReference type="Proteomes" id="UP000313645"/>
    </source>
</evidence>
<feature type="domain" description="NADH-rubredoxin oxidoreductase C-terminal" evidence="6">
    <location>
        <begin position="317"/>
        <end position="384"/>
    </location>
</feature>
<dbReference type="PANTHER" id="PTHR43429:SF3">
    <property type="entry name" value="NITRITE REDUCTASE [NAD(P)H]"/>
    <property type="match status" value="1"/>
</dbReference>
<dbReference type="InterPro" id="IPR036188">
    <property type="entry name" value="FAD/NAD-bd_sf"/>
</dbReference>
<evidence type="ECO:0000256" key="3">
    <source>
        <dbReference type="ARBA" id="ARBA00022630"/>
    </source>
</evidence>
<evidence type="ECO:0000259" key="5">
    <source>
        <dbReference type="Pfam" id="PF07992"/>
    </source>
</evidence>
<dbReference type="InterPro" id="IPR016156">
    <property type="entry name" value="FAD/NAD-linked_Rdtase_dimer_sf"/>
</dbReference>
<dbReference type="Pfam" id="PF07992">
    <property type="entry name" value="Pyr_redox_2"/>
    <property type="match status" value="1"/>
</dbReference>
<dbReference type="Pfam" id="PF18267">
    <property type="entry name" value="Rubredoxin_C"/>
    <property type="match status" value="1"/>
</dbReference>
<dbReference type="InterPro" id="IPR023753">
    <property type="entry name" value="FAD/NAD-binding_dom"/>
</dbReference>